<feature type="domain" description="Pectinesterase catalytic" evidence="5">
    <location>
        <begin position="85"/>
        <end position="266"/>
    </location>
</feature>
<keyword evidence="7" id="KW-1185">Reference proteome</keyword>
<name>A0AAV7FDZ9_ARIFI</name>
<dbReference type="PANTHER" id="PTHR31707">
    <property type="entry name" value="PECTINESTERASE"/>
    <property type="match status" value="1"/>
</dbReference>
<sequence>MPLRAQEDQGLWVLKRVIIVAGIIYWFLQLYNAVTSVMSLFPSNEPHESVAPAAKLINKKLIDINLVVPARPKTRRSTNAACTGTYLGTLHAGKKTQFYKDCIIAGSHWVIHGDAKALFETCEIHVRAPIPGQKKNTLTGQGRRYGTGKTGFSFLGCSVMKAPDYGTLPSGEAVLFLGEPVGAAARVVFIKSYIDGIISPEGWIGGGSSTTPPGSRKAMIYFGEYLNYGPGAGTSGRVVEAGTGFRAMGTASEAFQFTVQSFIDGDEWLPETGIPFQTGLPNSP</sequence>
<keyword evidence="4" id="KW-1133">Transmembrane helix</keyword>
<evidence type="ECO:0000256" key="2">
    <source>
        <dbReference type="ARBA" id="ARBA00022801"/>
    </source>
</evidence>
<proteinExistence type="predicted"/>
<dbReference type="EMBL" id="JAINDJ010000002">
    <property type="protein sequence ID" value="KAG9459425.1"/>
    <property type="molecule type" value="Genomic_DNA"/>
</dbReference>
<dbReference type="AlphaFoldDB" id="A0AAV7FDZ9"/>
<accession>A0AAV7FDZ9</accession>
<comment type="pathway">
    <text evidence="1">Glycan metabolism; pectin degradation; 2-dehydro-3-deoxy-D-gluconate from pectin: step 1/5.</text>
</comment>
<dbReference type="Proteomes" id="UP000825729">
    <property type="component" value="Unassembled WGS sequence"/>
</dbReference>
<evidence type="ECO:0000256" key="4">
    <source>
        <dbReference type="SAM" id="Phobius"/>
    </source>
</evidence>
<dbReference type="SUPFAM" id="SSF51126">
    <property type="entry name" value="Pectin lyase-like"/>
    <property type="match status" value="1"/>
</dbReference>
<gene>
    <name evidence="6" type="ORF">H6P81_003933</name>
</gene>
<keyword evidence="2" id="KW-0378">Hydrolase</keyword>
<dbReference type="InterPro" id="IPR000070">
    <property type="entry name" value="Pectinesterase_cat"/>
</dbReference>
<protein>
    <recommendedName>
        <fullName evidence="5">Pectinesterase catalytic domain-containing protein</fullName>
    </recommendedName>
</protein>
<dbReference type="Gene3D" id="2.160.20.10">
    <property type="entry name" value="Single-stranded right-handed beta-helix, Pectin lyase-like"/>
    <property type="match status" value="1"/>
</dbReference>
<evidence type="ECO:0000256" key="3">
    <source>
        <dbReference type="ARBA" id="ARBA00023085"/>
    </source>
</evidence>
<keyword evidence="4" id="KW-0472">Membrane</keyword>
<dbReference type="GO" id="GO:0042545">
    <property type="term" value="P:cell wall modification"/>
    <property type="evidence" value="ECO:0007669"/>
    <property type="project" value="InterPro"/>
</dbReference>
<keyword evidence="3" id="KW-0063">Aspartyl esterase</keyword>
<evidence type="ECO:0000313" key="6">
    <source>
        <dbReference type="EMBL" id="KAG9459425.1"/>
    </source>
</evidence>
<dbReference type="InterPro" id="IPR011050">
    <property type="entry name" value="Pectin_lyase_fold/virulence"/>
</dbReference>
<reference evidence="6 7" key="1">
    <citation type="submission" date="2021-07" db="EMBL/GenBank/DDBJ databases">
        <title>The Aristolochia fimbriata genome: insights into angiosperm evolution, floral development and chemical biosynthesis.</title>
        <authorList>
            <person name="Jiao Y."/>
        </authorList>
    </citation>
    <scope>NUCLEOTIDE SEQUENCE [LARGE SCALE GENOMIC DNA]</scope>
    <source>
        <strain evidence="6">IBCAS-2021</strain>
        <tissue evidence="6">Leaf</tissue>
    </source>
</reference>
<comment type="caution">
    <text evidence="6">The sequence shown here is derived from an EMBL/GenBank/DDBJ whole genome shotgun (WGS) entry which is preliminary data.</text>
</comment>
<keyword evidence="4" id="KW-0812">Transmembrane</keyword>
<organism evidence="6 7">
    <name type="scientific">Aristolochia fimbriata</name>
    <name type="common">White veined hardy Dutchman's pipe vine</name>
    <dbReference type="NCBI Taxonomy" id="158543"/>
    <lineage>
        <taxon>Eukaryota</taxon>
        <taxon>Viridiplantae</taxon>
        <taxon>Streptophyta</taxon>
        <taxon>Embryophyta</taxon>
        <taxon>Tracheophyta</taxon>
        <taxon>Spermatophyta</taxon>
        <taxon>Magnoliopsida</taxon>
        <taxon>Magnoliidae</taxon>
        <taxon>Piperales</taxon>
        <taxon>Aristolochiaceae</taxon>
        <taxon>Aristolochia</taxon>
    </lineage>
</organism>
<feature type="transmembrane region" description="Helical" evidence="4">
    <location>
        <begin position="12"/>
        <end position="31"/>
    </location>
</feature>
<dbReference type="GO" id="GO:0030599">
    <property type="term" value="F:pectinesterase activity"/>
    <property type="evidence" value="ECO:0007669"/>
    <property type="project" value="InterPro"/>
</dbReference>
<evidence type="ECO:0000259" key="5">
    <source>
        <dbReference type="Pfam" id="PF01095"/>
    </source>
</evidence>
<dbReference type="InterPro" id="IPR012334">
    <property type="entry name" value="Pectin_lyas_fold"/>
</dbReference>
<evidence type="ECO:0000256" key="1">
    <source>
        <dbReference type="ARBA" id="ARBA00005184"/>
    </source>
</evidence>
<evidence type="ECO:0000313" key="7">
    <source>
        <dbReference type="Proteomes" id="UP000825729"/>
    </source>
</evidence>
<dbReference type="Pfam" id="PF01095">
    <property type="entry name" value="Pectinesterase"/>
    <property type="match status" value="1"/>
</dbReference>